<keyword evidence="1" id="KW-0175">Coiled coil</keyword>
<proteinExistence type="predicted"/>
<comment type="caution">
    <text evidence="4">The sequence shown here is derived from an EMBL/GenBank/DDBJ whole genome shotgun (WGS) entry which is preliminary data.</text>
</comment>
<dbReference type="InterPro" id="IPR044822">
    <property type="entry name" value="Myb_DNA-bind_4"/>
</dbReference>
<dbReference type="AlphaFoldDB" id="A0A9D4VE29"/>
<feature type="region of interest" description="Disordered" evidence="2">
    <location>
        <begin position="265"/>
        <end position="317"/>
    </location>
</feature>
<evidence type="ECO:0000256" key="1">
    <source>
        <dbReference type="SAM" id="Coils"/>
    </source>
</evidence>
<name>A0A9D4VE29_ADICA</name>
<evidence type="ECO:0000259" key="3">
    <source>
        <dbReference type="Pfam" id="PF13837"/>
    </source>
</evidence>
<dbReference type="OrthoDB" id="784295at2759"/>
<dbReference type="Pfam" id="PF13837">
    <property type="entry name" value="Myb_DNA-bind_4"/>
    <property type="match status" value="1"/>
</dbReference>
<keyword evidence="5" id="KW-1185">Reference proteome</keyword>
<dbReference type="EMBL" id="JABFUD020000001">
    <property type="protein sequence ID" value="KAI5084855.1"/>
    <property type="molecule type" value="Genomic_DNA"/>
</dbReference>
<feature type="region of interest" description="Disordered" evidence="2">
    <location>
        <begin position="77"/>
        <end position="105"/>
    </location>
</feature>
<feature type="compositionally biased region" description="Acidic residues" evidence="2">
    <location>
        <begin position="82"/>
        <end position="92"/>
    </location>
</feature>
<evidence type="ECO:0000313" key="5">
    <source>
        <dbReference type="Proteomes" id="UP000886520"/>
    </source>
</evidence>
<feature type="coiled-coil region" evidence="1">
    <location>
        <begin position="374"/>
        <end position="438"/>
    </location>
</feature>
<gene>
    <name evidence="4" type="ORF">GOP47_0001024</name>
</gene>
<dbReference type="Proteomes" id="UP000886520">
    <property type="component" value="Chromosome 1"/>
</dbReference>
<sequence length="471" mass="52805">MEGSIIGGPILSAPEAGVLDLDPALHHHPLHHQQALSHHLQGLAPLSSTQHLNLGQDLDSSLGFDTSKSILLCGRGKSVASSDDDEPSFTEDGDGHLAGKSKKGSPWQRMKWTDAMVKLLIHVVILVGEDVTNEMVDCNKKKSGILQKKGKWKSVSRVMNEKGCYVSPQQCEDKFNDLNKRYKRLNDILGKGIACCVVEEPSLLDTMDNIPPKSKDDVRKILSSKQLFYKEICAYHSGCKSLLPSVDFELQRSVHIGNMGQSQDYLDMGRHHNGIDGGHEDDEDDEDDGDKDDDEDYEDHDLPHSQPDAGCGFSTAFGKQTKPIKQADGPSSPFLKYAMGFALDPPSNMDQLLTMQEGVVKLTAEQQHSIRAHMVQIEEQKVGLLAQALELERQRFKWERVNSKRYRELEQLRLDNKKMKLENERMSLNLKQKELEVEYKRSEASMSSIDIILERLHSKDPTNFVPSQPIG</sequence>
<feature type="compositionally biased region" description="Acidic residues" evidence="2">
    <location>
        <begin position="279"/>
        <end position="299"/>
    </location>
</feature>
<feature type="compositionally biased region" description="Basic and acidic residues" evidence="2">
    <location>
        <begin position="267"/>
        <end position="278"/>
    </location>
</feature>
<reference evidence="4" key="1">
    <citation type="submission" date="2021-01" db="EMBL/GenBank/DDBJ databases">
        <title>Adiantum capillus-veneris genome.</title>
        <authorList>
            <person name="Fang Y."/>
            <person name="Liao Q."/>
        </authorList>
    </citation>
    <scope>NUCLEOTIDE SEQUENCE</scope>
    <source>
        <strain evidence="4">H3</strain>
        <tissue evidence="4">Leaf</tissue>
    </source>
</reference>
<evidence type="ECO:0000256" key="2">
    <source>
        <dbReference type="SAM" id="MobiDB-lite"/>
    </source>
</evidence>
<dbReference type="Gene3D" id="1.10.10.60">
    <property type="entry name" value="Homeodomain-like"/>
    <property type="match status" value="1"/>
</dbReference>
<feature type="domain" description="Myb/SANT-like DNA-binding" evidence="3">
    <location>
        <begin position="109"/>
        <end position="192"/>
    </location>
</feature>
<organism evidence="4 5">
    <name type="scientific">Adiantum capillus-veneris</name>
    <name type="common">Maidenhair fern</name>
    <dbReference type="NCBI Taxonomy" id="13818"/>
    <lineage>
        <taxon>Eukaryota</taxon>
        <taxon>Viridiplantae</taxon>
        <taxon>Streptophyta</taxon>
        <taxon>Embryophyta</taxon>
        <taxon>Tracheophyta</taxon>
        <taxon>Polypodiopsida</taxon>
        <taxon>Polypodiidae</taxon>
        <taxon>Polypodiales</taxon>
        <taxon>Pteridineae</taxon>
        <taxon>Pteridaceae</taxon>
        <taxon>Vittarioideae</taxon>
        <taxon>Adiantum</taxon>
    </lineage>
</organism>
<accession>A0A9D4VE29</accession>
<dbReference type="PANTHER" id="PTHR46327:SF9">
    <property type="entry name" value="MYB_SANT-LIKE DNA-BINDING DOMAIN-CONTAINING PROTEIN"/>
    <property type="match status" value="1"/>
</dbReference>
<protein>
    <recommendedName>
        <fullName evidence="3">Myb/SANT-like DNA-binding domain-containing protein</fullName>
    </recommendedName>
</protein>
<dbReference type="PANTHER" id="PTHR46327">
    <property type="entry name" value="F16F4.11 PROTEIN-RELATED"/>
    <property type="match status" value="1"/>
</dbReference>
<evidence type="ECO:0000313" key="4">
    <source>
        <dbReference type="EMBL" id="KAI5084855.1"/>
    </source>
</evidence>